<keyword evidence="2" id="KW-0472">Membrane</keyword>
<feature type="transmembrane region" description="Helical" evidence="2">
    <location>
        <begin position="46"/>
        <end position="72"/>
    </location>
</feature>
<evidence type="ECO:0000256" key="1">
    <source>
        <dbReference type="SAM" id="MobiDB-lite"/>
    </source>
</evidence>
<evidence type="ECO:0000313" key="3">
    <source>
        <dbReference type="EMBL" id="CAE4666001.1"/>
    </source>
</evidence>
<dbReference type="AlphaFoldDB" id="A0A7S4T5Q2"/>
<accession>A0A7S4T5Q2</accession>
<keyword evidence="2" id="KW-0812">Transmembrane</keyword>
<dbReference type="EMBL" id="HBNS01059706">
    <property type="protein sequence ID" value="CAE4666001.1"/>
    <property type="molecule type" value="Transcribed_RNA"/>
</dbReference>
<keyword evidence="2" id="KW-1133">Transmembrane helix</keyword>
<feature type="region of interest" description="Disordered" evidence="1">
    <location>
        <begin position="209"/>
        <end position="233"/>
    </location>
</feature>
<feature type="transmembrane region" description="Helical" evidence="2">
    <location>
        <begin position="84"/>
        <end position="105"/>
    </location>
</feature>
<name>A0A7S4T5Q2_9STRA</name>
<organism evidence="3">
    <name type="scientific">Ditylum brightwellii</name>
    <dbReference type="NCBI Taxonomy" id="49249"/>
    <lineage>
        <taxon>Eukaryota</taxon>
        <taxon>Sar</taxon>
        <taxon>Stramenopiles</taxon>
        <taxon>Ochrophyta</taxon>
        <taxon>Bacillariophyta</taxon>
        <taxon>Mediophyceae</taxon>
        <taxon>Lithodesmiophycidae</taxon>
        <taxon>Lithodesmiales</taxon>
        <taxon>Lithodesmiaceae</taxon>
        <taxon>Ditylum</taxon>
    </lineage>
</organism>
<protein>
    <submittedName>
        <fullName evidence="3">Uncharacterized protein</fullName>
    </submittedName>
</protein>
<sequence length="233" mass="25254">MDVWAWGRRGYRNLRFRLIMLRTIFSFKNCCCCFPLCLYNQGARSAAILPFTSALSAFCAAATAAIVELPWLESLAAMGGGGSVVAQALLVSIFPTLSSLFAAAASVSKARCEVDAEAAVQAASTLALEYETIEGKSANTGLLGWLGGDGRDEKDPVLRPWRGVAELIRLTAQSGWKTFVPRVRNVMRPLLFGIRRMAITRWLLRKRNKDNDEDAGNNSAEGPPQTDAVPGIA</sequence>
<evidence type="ECO:0000256" key="2">
    <source>
        <dbReference type="SAM" id="Phobius"/>
    </source>
</evidence>
<gene>
    <name evidence="3" type="ORF">DBRI00130_LOCUS42941</name>
</gene>
<reference evidence="3" key="1">
    <citation type="submission" date="2021-01" db="EMBL/GenBank/DDBJ databases">
        <authorList>
            <person name="Corre E."/>
            <person name="Pelletier E."/>
            <person name="Niang G."/>
            <person name="Scheremetjew M."/>
            <person name="Finn R."/>
            <person name="Kale V."/>
            <person name="Holt S."/>
            <person name="Cochrane G."/>
            <person name="Meng A."/>
            <person name="Brown T."/>
            <person name="Cohen L."/>
        </authorList>
    </citation>
    <scope>NUCLEOTIDE SEQUENCE</scope>
    <source>
        <strain evidence="3">GSO104</strain>
    </source>
</reference>
<proteinExistence type="predicted"/>